<protein>
    <submittedName>
        <fullName evidence="1">Ty3-gypsy retrotransposon protein</fullName>
    </submittedName>
</protein>
<dbReference type="InterPro" id="IPR021109">
    <property type="entry name" value="Peptidase_aspartic_dom_sf"/>
</dbReference>
<accession>A0A5A7UVG2</accession>
<dbReference type="CDD" id="cd00303">
    <property type="entry name" value="retropepsin_like"/>
    <property type="match status" value="1"/>
</dbReference>
<name>A0A5A7UVG2_CUCMM</name>
<evidence type="ECO:0000313" key="1">
    <source>
        <dbReference type="EMBL" id="KAA0059953.1"/>
    </source>
</evidence>
<evidence type="ECO:0000313" key="3">
    <source>
        <dbReference type="Proteomes" id="UP000321393"/>
    </source>
</evidence>
<proteinExistence type="predicted"/>
<reference evidence="3 4" key="1">
    <citation type="submission" date="2019-08" db="EMBL/GenBank/DDBJ databases">
        <title>Draft genome sequences of two oriental melons (Cucumis melo L. var makuwa).</title>
        <authorList>
            <person name="Kwon S.-Y."/>
        </authorList>
    </citation>
    <scope>NUCLEOTIDE SEQUENCE [LARGE SCALE GENOMIC DNA]</scope>
    <source>
        <strain evidence="4">cv. Chang Bougi</strain>
        <strain evidence="3">cv. SW 3</strain>
        <tissue evidence="1">Leaf</tissue>
    </source>
</reference>
<dbReference type="Pfam" id="PF08284">
    <property type="entry name" value="RVP_2"/>
    <property type="match status" value="1"/>
</dbReference>
<dbReference type="EMBL" id="SSTE01005848">
    <property type="protein sequence ID" value="KAA0059953.1"/>
    <property type="molecule type" value="Genomic_DNA"/>
</dbReference>
<organism evidence="1 3">
    <name type="scientific">Cucumis melo var. makuwa</name>
    <name type="common">Oriental melon</name>
    <dbReference type="NCBI Taxonomy" id="1194695"/>
    <lineage>
        <taxon>Eukaryota</taxon>
        <taxon>Viridiplantae</taxon>
        <taxon>Streptophyta</taxon>
        <taxon>Embryophyta</taxon>
        <taxon>Tracheophyta</taxon>
        <taxon>Spermatophyta</taxon>
        <taxon>Magnoliopsida</taxon>
        <taxon>eudicotyledons</taxon>
        <taxon>Gunneridae</taxon>
        <taxon>Pentapetalae</taxon>
        <taxon>rosids</taxon>
        <taxon>fabids</taxon>
        <taxon>Cucurbitales</taxon>
        <taxon>Cucurbitaceae</taxon>
        <taxon>Benincaseae</taxon>
        <taxon>Cucumis</taxon>
    </lineage>
</organism>
<dbReference type="Proteomes" id="UP000321393">
    <property type="component" value="Unassembled WGS sequence"/>
</dbReference>
<evidence type="ECO:0000313" key="4">
    <source>
        <dbReference type="Proteomes" id="UP000321947"/>
    </source>
</evidence>
<dbReference type="OrthoDB" id="913929at2759"/>
<dbReference type="SUPFAM" id="SSF50630">
    <property type="entry name" value="Acid proteases"/>
    <property type="match status" value="1"/>
</dbReference>
<dbReference type="AlphaFoldDB" id="A0A5A7UVG2"/>
<sequence length="117" mass="12738">MFELEGGVNTVVELSINSLVGLTNPGTMKVRGKLQEEEIVVLIDCGATHNFISKKLVKEKKLHTKETAHYGVILGYGTAIKGKGVCENVELLLNEWKVKTEFIPLELGGADAILGMQ</sequence>
<dbReference type="Gene3D" id="2.40.70.10">
    <property type="entry name" value="Acid Proteases"/>
    <property type="match status" value="1"/>
</dbReference>
<dbReference type="Proteomes" id="UP000321947">
    <property type="component" value="Unassembled WGS sequence"/>
</dbReference>
<comment type="caution">
    <text evidence="1">The sequence shown here is derived from an EMBL/GenBank/DDBJ whole genome shotgun (WGS) entry which is preliminary data.</text>
</comment>
<dbReference type="EMBL" id="SSTD01013153">
    <property type="protein sequence ID" value="TYK07596.1"/>
    <property type="molecule type" value="Genomic_DNA"/>
</dbReference>
<evidence type="ECO:0000313" key="2">
    <source>
        <dbReference type="EMBL" id="TYK07596.1"/>
    </source>
</evidence>
<gene>
    <name evidence="2" type="ORF">E5676_scaffold852G00380</name>
    <name evidence="1" type="ORF">E6C27_scaffold1779G00150</name>
</gene>